<dbReference type="PANTHER" id="PTHR45940">
    <property type="entry name" value="WUSCHEL-RELATED HOMEOBOX 1-RELATED"/>
    <property type="match status" value="1"/>
</dbReference>
<dbReference type="FunFam" id="1.10.10.60:FF:000146">
    <property type="entry name" value="WUSCHEL-related homeobox 4"/>
    <property type="match status" value="1"/>
</dbReference>
<sequence length="338" mass="38539">MWMMGYNDGGDFNMGDAHPFGSRKLRPLMPRPSAATPPPNPPCLSRLHGTDFIALNHHHHHHLAAMAEQGKREFNNQTQVVVSSRWNPTPEQLQTLEELYRRGTRTPSAEQIQHITAQLRRFGKIEGKNVFYWFQNHKARERQKRRRQLEPSSDNEQPPSNNTENMEKKESGSSRPAGFEVDQQTNKNWATPTNNCSSTLPEKTVPIQMAASKTGGADHDDLQQLRNRSRTLMIMERNDTWHHLINSTITTTAPCLSPTVGIIDPKPHQEYANIFLDFNSTTRNGVQENGESCFQESPTLELFPLRSENGEHGKEAQIIGSESMDTPYQFFEFLPLKN</sequence>
<dbReference type="GO" id="GO:0003700">
    <property type="term" value="F:DNA-binding transcription factor activity"/>
    <property type="evidence" value="ECO:0007669"/>
    <property type="project" value="InterPro"/>
</dbReference>
<dbReference type="Gene3D" id="1.10.10.60">
    <property type="entry name" value="Homeodomain-like"/>
    <property type="match status" value="1"/>
</dbReference>
<proteinExistence type="inferred from homology"/>
<dbReference type="PROSITE" id="PS50071">
    <property type="entry name" value="HOMEOBOX_2"/>
    <property type="match status" value="1"/>
</dbReference>
<feature type="compositionally biased region" description="Polar residues" evidence="11">
    <location>
        <begin position="182"/>
        <end position="201"/>
    </location>
</feature>
<name>A0AAV3P420_LITER</name>
<accession>A0AAV3P420</accession>
<comment type="subcellular location">
    <subcellularLocation>
        <location evidence="1 9 10">Nucleus</location>
    </subcellularLocation>
</comment>
<dbReference type="Proteomes" id="UP001454036">
    <property type="component" value="Unassembled WGS sequence"/>
</dbReference>
<keyword evidence="7 9" id="KW-0539">Nucleus</keyword>
<dbReference type="InterPro" id="IPR044555">
    <property type="entry name" value="WUSCHEL-like"/>
</dbReference>
<dbReference type="GO" id="GO:0005634">
    <property type="term" value="C:nucleus"/>
    <property type="evidence" value="ECO:0007669"/>
    <property type="project" value="UniProtKB-SubCell"/>
</dbReference>
<keyword evidence="5 9" id="KW-0371">Homeobox</keyword>
<comment type="similarity">
    <text evidence="8">Belongs to the WUS homeobox family.</text>
</comment>
<gene>
    <name evidence="13" type="ORF">LIER_05148</name>
</gene>
<evidence type="ECO:0000256" key="3">
    <source>
        <dbReference type="ARBA" id="ARBA00023015"/>
    </source>
</evidence>
<evidence type="ECO:0000256" key="10">
    <source>
        <dbReference type="RuleBase" id="RU000682"/>
    </source>
</evidence>
<reference evidence="13 14" key="1">
    <citation type="submission" date="2024-01" db="EMBL/GenBank/DDBJ databases">
        <title>The complete chloroplast genome sequence of Lithospermum erythrorhizon: insights into the phylogenetic relationship among Boraginaceae species and the maternal lineages of purple gromwells.</title>
        <authorList>
            <person name="Okada T."/>
            <person name="Watanabe K."/>
        </authorList>
    </citation>
    <scope>NUCLEOTIDE SEQUENCE [LARGE SCALE GENOMIC DNA]</scope>
</reference>
<evidence type="ECO:0000256" key="6">
    <source>
        <dbReference type="ARBA" id="ARBA00023163"/>
    </source>
</evidence>
<evidence type="ECO:0000256" key="4">
    <source>
        <dbReference type="ARBA" id="ARBA00023125"/>
    </source>
</evidence>
<evidence type="ECO:0000256" key="5">
    <source>
        <dbReference type="ARBA" id="ARBA00023155"/>
    </source>
</evidence>
<evidence type="ECO:0000256" key="9">
    <source>
        <dbReference type="PROSITE-ProRule" id="PRU00108"/>
    </source>
</evidence>
<evidence type="ECO:0000256" key="2">
    <source>
        <dbReference type="ARBA" id="ARBA00022473"/>
    </source>
</evidence>
<dbReference type="InterPro" id="IPR001356">
    <property type="entry name" value="HD"/>
</dbReference>
<keyword evidence="6" id="KW-0804">Transcription</keyword>
<dbReference type="Pfam" id="PF00046">
    <property type="entry name" value="Homeodomain"/>
    <property type="match status" value="1"/>
</dbReference>
<dbReference type="SMART" id="SM00389">
    <property type="entry name" value="HOX"/>
    <property type="match status" value="1"/>
</dbReference>
<feature type="DNA-binding region" description="Homeobox" evidence="9">
    <location>
        <begin position="91"/>
        <end position="145"/>
    </location>
</feature>
<feature type="domain" description="Homeobox" evidence="12">
    <location>
        <begin position="89"/>
        <end position="144"/>
    </location>
</feature>
<evidence type="ECO:0000256" key="1">
    <source>
        <dbReference type="ARBA" id="ARBA00004123"/>
    </source>
</evidence>
<dbReference type="EMBL" id="BAABME010000696">
    <property type="protein sequence ID" value="GAA0144798.1"/>
    <property type="molecule type" value="Genomic_DNA"/>
</dbReference>
<evidence type="ECO:0000313" key="14">
    <source>
        <dbReference type="Proteomes" id="UP001454036"/>
    </source>
</evidence>
<keyword evidence="4 9" id="KW-0238">DNA-binding</keyword>
<keyword evidence="14" id="KW-1185">Reference proteome</keyword>
<comment type="caution">
    <text evidence="13">The sequence shown here is derived from an EMBL/GenBank/DDBJ whole genome shotgun (WGS) entry which is preliminary data.</text>
</comment>
<keyword evidence="3" id="KW-0805">Transcription regulation</keyword>
<evidence type="ECO:0000256" key="8">
    <source>
        <dbReference type="ARBA" id="ARBA00024040"/>
    </source>
</evidence>
<dbReference type="AlphaFoldDB" id="A0AAV3P420"/>
<evidence type="ECO:0000256" key="7">
    <source>
        <dbReference type="ARBA" id="ARBA00023242"/>
    </source>
</evidence>
<dbReference type="GO" id="GO:0099402">
    <property type="term" value="P:plant organ development"/>
    <property type="evidence" value="ECO:0007669"/>
    <property type="project" value="InterPro"/>
</dbReference>
<feature type="region of interest" description="Disordered" evidence="11">
    <location>
        <begin position="139"/>
        <end position="201"/>
    </location>
</feature>
<keyword evidence="2" id="KW-0217">Developmental protein</keyword>
<dbReference type="SUPFAM" id="SSF46689">
    <property type="entry name" value="Homeodomain-like"/>
    <property type="match status" value="1"/>
</dbReference>
<protein>
    <submittedName>
        <fullName evidence="13">Homeodomain transcription factor</fullName>
    </submittedName>
</protein>
<evidence type="ECO:0000259" key="12">
    <source>
        <dbReference type="PROSITE" id="PS50071"/>
    </source>
</evidence>
<dbReference type="PANTHER" id="PTHR45940:SF13">
    <property type="entry name" value="WUSCHEL-RELATED HOMEOBOX 1"/>
    <property type="match status" value="1"/>
</dbReference>
<feature type="compositionally biased region" description="Polar residues" evidence="11">
    <location>
        <begin position="150"/>
        <end position="164"/>
    </location>
</feature>
<dbReference type="GO" id="GO:0003677">
    <property type="term" value="F:DNA binding"/>
    <property type="evidence" value="ECO:0007669"/>
    <property type="project" value="UniProtKB-UniRule"/>
</dbReference>
<evidence type="ECO:0000256" key="11">
    <source>
        <dbReference type="SAM" id="MobiDB-lite"/>
    </source>
</evidence>
<dbReference type="InterPro" id="IPR009057">
    <property type="entry name" value="Homeodomain-like_sf"/>
</dbReference>
<dbReference type="CDD" id="cd00086">
    <property type="entry name" value="homeodomain"/>
    <property type="match status" value="1"/>
</dbReference>
<evidence type="ECO:0000313" key="13">
    <source>
        <dbReference type="EMBL" id="GAA0144798.1"/>
    </source>
</evidence>
<organism evidence="13 14">
    <name type="scientific">Lithospermum erythrorhizon</name>
    <name type="common">Purple gromwell</name>
    <name type="synonym">Lithospermum officinale var. erythrorhizon</name>
    <dbReference type="NCBI Taxonomy" id="34254"/>
    <lineage>
        <taxon>Eukaryota</taxon>
        <taxon>Viridiplantae</taxon>
        <taxon>Streptophyta</taxon>
        <taxon>Embryophyta</taxon>
        <taxon>Tracheophyta</taxon>
        <taxon>Spermatophyta</taxon>
        <taxon>Magnoliopsida</taxon>
        <taxon>eudicotyledons</taxon>
        <taxon>Gunneridae</taxon>
        <taxon>Pentapetalae</taxon>
        <taxon>asterids</taxon>
        <taxon>lamiids</taxon>
        <taxon>Boraginales</taxon>
        <taxon>Boraginaceae</taxon>
        <taxon>Boraginoideae</taxon>
        <taxon>Lithospermeae</taxon>
        <taxon>Lithospermum</taxon>
    </lineage>
</organism>